<evidence type="ECO:0000313" key="2">
    <source>
        <dbReference type="Proteomes" id="UP000004725"/>
    </source>
</evidence>
<dbReference type="AlphaFoldDB" id="A0AA87LTL7"/>
<name>A0AA87LTL7_9BACL</name>
<reference evidence="1 2" key="1">
    <citation type="journal article" date="2012" name="J. Bacteriol.">
        <title>Genome Sequence of the Antarctic Psychrophile Bacterium Planococcus antarcticus DSM 14505.</title>
        <authorList>
            <person name="Margolles A."/>
            <person name="Gueimonde M."/>
            <person name="Sanchez B."/>
        </authorList>
    </citation>
    <scope>NUCLEOTIDE SEQUENCE [LARGE SCALE GENOMIC DNA]</scope>
    <source>
        <strain evidence="1 2">DSM 14505</strain>
    </source>
</reference>
<gene>
    <name evidence="1" type="ORF">A1A1_12137</name>
</gene>
<dbReference type="RefSeq" id="WP_006830397.1">
    <property type="nucleotide sequence ID" value="NZ_AJYB01000033.1"/>
</dbReference>
<dbReference type="EMBL" id="AJYB01000033">
    <property type="protein sequence ID" value="EIM06312.1"/>
    <property type="molecule type" value="Genomic_DNA"/>
</dbReference>
<sequence>MQTYRVKMNNSKTTGWCYDLLAPKDIRFFHICSDSVTRALKLTEQQVPGEYKSVTVKKLAEPTLKISEIQKYENYESMSAPCSPNDIIIFRRNCQKINITLCAGNFSERESIFWFELSTLEILKNLKALLS</sequence>
<evidence type="ECO:0000313" key="1">
    <source>
        <dbReference type="EMBL" id="EIM06312.1"/>
    </source>
</evidence>
<accession>A0AA87LTL7</accession>
<comment type="caution">
    <text evidence="1">The sequence shown here is derived from an EMBL/GenBank/DDBJ whole genome shotgun (WGS) entry which is preliminary data.</text>
</comment>
<organism evidence="1 2">
    <name type="scientific">Planococcus antarcticus DSM 14505</name>
    <dbReference type="NCBI Taxonomy" id="1185653"/>
    <lineage>
        <taxon>Bacteria</taxon>
        <taxon>Bacillati</taxon>
        <taxon>Bacillota</taxon>
        <taxon>Bacilli</taxon>
        <taxon>Bacillales</taxon>
        <taxon>Caryophanaceae</taxon>
        <taxon>Planococcus</taxon>
    </lineage>
</organism>
<proteinExistence type="predicted"/>
<dbReference type="Proteomes" id="UP000004725">
    <property type="component" value="Unassembled WGS sequence"/>
</dbReference>
<protein>
    <submittedName>
        <fullName evidence="1">Uncharacterized protein</fullName>
    </submittedName>
</protein>